<dbReference type="OrthoDB" id="2971431at2"/>
<dbReference type="EMBL" id="APML01000056">
    <property type="protein sequence ID" value="ENH96184.1"/>
    <property type="molecule type" value="Genomic_DNA"/>
</dbReference>
<proteinExistence type="predicted"/>
<reference evidence="2 3" key="1">
    <citation type="submission" date="2013-03" db="EMBL/GenBank/DDBJ databases">
        <title>Draft genome sequence of Gracibacillus halophilus YIM-C55.5, a moderately halophilic and thermophilic organism from the Xiaochaidamu salt lake.</title>
        <authorList>
            <person name="Sugumar T."/>
            <person name="Polireddy D.R."/>
            <person name="Antony A."/>
            <person name="Madhava Y.R."/>
            <person name="Sivakumar N."/>
        </authorList>
    </citation>
    <scope>NUCLEOTIDE SEQUENCE [LARGE SCALE GENOMIC DNA]</scope>
    <source>
        <strain evidence="2 3">YIM-C55.5</strain>
    </source>
</reference>
<protein>
    <submittedName>
        <fullName evidence="2">Uncharacterized protein</fullName>
    </submittedName>
</protein>
<comment type="caution">
    <text evidence="2">The sequence shown here is derived from an EMBL/GenBank/DDBJ whole genome shotgun (WGS) entry which is preliminary data.</text>
</comment>
<dbReference type="STRING" id="1308866.J416_12272"/>
<feature type="transmembrane region" description="Helical" evidence="1">
    <location>
        <begin position="5"/>
        <end position="24"/>
    </location>
</feature>
<dbReference type="Proteomes" id="UP000012283">
    <property type="component" value="Unassembled WGS sequence"/>
</dbReference>
<dbReference type="AlphaFoldDB" id="N4WA88"/>
<organism evidence="2 3">
    <name type="scientific">Gracilibacillus halophilus YIM-C55.5</name>
    <dbReference type="NCBI Taxonomy" id="1308866"/>
    <lineage>
        <taxon>Bacteria</taxon>
        <taxon>Bacillati</taxon>
        <taxon>Bacillota</taxon>
        <taxon>Bacilli</taxon>
        <taxon>Bacillales</taxon>
        <taxon>Bacillaceae</taxon>
        <taxon>Gracilibacillus</taxon>
    </lineage>
</organism>
<feature type="transmembrane region" description="Helical" evidence="1">
    <location>
        <begin position="30"/>
        <end position="46"/>
    </location>
</feature>
<gene>
    <name evidence="2" type="ORF">J416_12272</name>
</gene>
<dbReference type="eggNOG" id="ENOG502ZEBK">
    <property type="taxonomic scope" value="Bacteria"/>
</dbReference>
<name>N4WA88_9BACI</name>
<keyword evidence="3" id="KW-1185">Reference proteome</keyword>
<evidence type="ECO:0000256" key="1">
    <source>
        <dbReference type="SAM" id="Phobius"/>
    </source>
</evidence>
<keyword evidence="1" id="KW-1133">Transmembrane helix</keyword>
<keyword evidence="1" id="KW-0472">Membrane</keyword>
<evidence type="ECO:0000313" key="2">
    <source>
        <dbReference type="EMBL" id="ENH96184.1"/>
    </source>
</evidence>
<accession>N4WA88</accession>
<dbReference type="RefSeq" id="WP_003472198.1">
    <property type="nucleotide sequence ID" value="NZ_APML01000056.1"/>
</dbReference>
<sequence length="59" mass="7112">MNIFYISLIVVAFVLNLLGLMRFIPMVLTIPMLFVTIYLYIFHVYHRKQFKGFQRIVND</sequence>
<evidence type="ECO:0000313" key="3">
    <source>
        <dbReference type="Proteomes" id="UP000012283"/>
    </source>
</evidence>
<keyword evidence="1" id="KW-0812">Transmembrane</keyword>